<reference evidence="1" key="1">
    <citation type="submission" date="2017-05" db="UniProtKB">
        <authorList>
            <consortium name="EnsemblMetazoa"/>
        </authorList>
    </citation>
    <scope>IDENTIFICATION</scope>
</reference>
<protein>
    <submittedName>
        <fullName evidence="1">Uncharacterized protein</fullName>
    </submittedName>
</protein>
<dbReference type="AlphaFoldDB" id="A0A1X7VJN8"/>
<sequence>MIGFDLPQDMEDEVRRLEEPVEDNEVRGQERKRLKKGMRGKWKTHCHSLIVTVLELTEVLSVEWKIEIIITLRHTNVYL</sequence>
<accession>A0A1X7VJN8</accession>
<name>A0A1X7VJN8_AMPQE</name>
<proteinExistence type="predicted"/>
<evidence type="ECO:0000313" key="1">
    <source>
        <dbReference type="EnsemblMetazoa" id="Aqu2.1.40571_001"/>
    </source>
</evidence>
<dbReference type="EnsemblMetazoa" id="Aqu2.1.40571_001">
    <property type="protein sequence ID" value="Aqu2.1.40571_001"/>
    <property type="gene ID" value="Aqu2.1.40571"/>
</dbReference>
<dbReference type="InParanoid" id="A0A1X7VJN8"/>
<organism evidence="1">
    <name type="scientific">Amphimedon queenslandica</name>
    <name type="common">Sponge</name>
    <dbReference type="NCBI Taxonomy" id="400682"/>
    <lineage>
        <taxon>Eukaryota</taxon>
        <taxon>Metazoa</taxon>
        <taxon>Porifera</taxon>
        <taxon>Demospongiae</taxon>
        <taxon>Heteroscleromorpha</taxon>
        <taxon>Haplosclerida</taxon>
        <taxon>Niphatidae</taxon>
        <taxon>Amphimedon</taxon>
    </lineage>
</organism>